<accession>A0ABV8EM09</accession>
<comment type="caution">
    <text evidence="1">The sequence shown here is derived from an EMBL/GenBank/DDBJ whole genome shotgun (WGS) entry which is preliminary data.</text>
</comment>
<proteinExistence type="predicted"/>
<organism evidence="1 2">
    <name type="scientific">Belliella kenyensis</name>
    <dbReference type="NCBI Taxonomy" id="1472724"/>
    <lineage>
        <taxon>Bacteria</taxon>
        <taxon>Pseudomonadati</taxon>
        <taxon>Bacteroidota</taxon>
        <taxon>Cytophagia</taxon>
        <taxon>Cytophagales</taxon>
        <taxon>Cyclobacteriaceae</taxon>
        <taxon>Belliella</taxon>
    </lineage>
</organism>
<reference evidence="2" key="1">
    <citation type="journal article" date="2019" name="Int. J. Syst. Evol. Microbiol.">
        <title>The Global Catalogue of Microorganisms (GCM) 10K type strain sequencing project: providing services to taxonomists for standard genome sequencing and annotation.</title>
        <authorList>
            <consortium name="The Broad Institute Genomics Platform"/>
            <consortium name="The Broad Institute Genome Sequencing Center for Infectious Disease"/>
            <person name="Wu L."/>
            <person name="Ma J."/>
        </authorList>
    </citation>
    <scope>NUCLEOTIDE SEQUENCE [LARGE SCALE GENOMIC DNA]</scope>
    <source>
        <strain evidence="2">CECT 8551</strain>
    </source>
</reference>
<sequence>MEEQKEHEFNKFIYYFNYDKGELPRIEHSKQTPQYLFKYYGFGKNNIEAFANSYLYASHPFELNDILDSSRFLFFTSKTIQFEDYEKFYFQEKKVFKTEKEFIQFYKDDIKNDCSEYLSHLYNVTSNYYGVISLSGKEDNVLMWPHYTQEKGFQVKFKTDDILKSISNLLGSYDRIIGLFPMNYTAKIQPIDVFKFRRFDIPLIYSTNVKLDSWEYEKEWRILISKPKMGIPFEKLGFSDIKNHDFEPKKRYTKYSIDAIDSICLGFNFFSGSDFINKLIGEKEIEVQPRKEIDQCDLYIQFLDFIIDTFSGKVYISGVKYETDLEGSPYLIRTKERVVISKLKESKYLIVRTGEIIKFNY</sequence>
<keyword evidence="2" id="KW-1185">Reference proteome</keyword>
<protein>
    <submittedName>
        <fullName evidence="1">DUF2971 domain-containing protein</fullName>
    </submittedName>
</protein>
<name>A0ABV8EM09_9BACT</name>
<dbReference type="InterPro" id="IPR021352">
    <property type="entry name" value="DUF2971"/>
</dbReference>
<dbReference type="Proteomes" id="UP001595766">
    <property type="component" value="Unassembled WGS sequence"/>
</dbReference>
<evidence type="ECO:0000313" key="2">
    <source>
        <dbReference type="Proteomes" id="UP001595766"/>
    </source>
</evidence>
<gene>
    <name evidence="1" type="ORF">ACFOUP_07615</name>
</gene>
<evidence type="ECO:0000313" key="1">
    <source>
        <dbReference type="EMBL" id="MFC3976240.1"/>
    </source>
</evidence>
<dbReference type="EMBL" id="JBHSAV010000023">
    <property type="protein sequence ID" value="MFC3976240.1"/>
    <property type="molecule type" value="Genomic_DNA"/>
</dbReference>
<dbReference type="RefSeq" id="WP_241290853.1">
    <property type="nucleotide sequence ID" value="NZ_JAKZGR010000001.1"/>
</dbReference>
<dbReference type="Pfam" id="PF11185">
    <property type="entry name" value="DUF2971"/>
    <property type="match status" value="1"/>
</dbReference>